<keyword evidence="4" id="KW-1185">Reference proteome</keyword>
<dbReference type="PRINTS" id="PR01438">
    <property type="entry name" value="UNVRSLSTRESS"/>
</dbReference>
<feature type="domain" description="UspA" evidence="2">
    <location>
        <begin position="150"/>
        <end position="272"/>
    </location>
</feature>
<comment type="caution">
    <text evidence="3">The sequence shown here is derived from an EMBL/GenBank/DDBJ whole genome shotgun (WGS) entry which is preliminary data.</text>
</comment>
<dbReference type="PANTHER" id="PTHR46268">
    <property type="entry name" value="STRESS RESPONSE PROTEIN NHAX"/>
    <property type="match status" value="1"/>
</dbReference>
<proteinExistence type="inferred from homology"/>
<evidence type="ECO:0000313" key="4">
    <source>
        <dbReference type="Proteomes" id="UP000664628"/>
    </source>
</evidence>
<protein>
    <submittedName>
        <fullName evidence="3">Universal stress protein</fullName>
    </submittedName>
</protein>
<gene>
    <name evidence="3" type="ORF">J2I46_01105</name>
</gene>
<reference evidence="3 4" key="1">
    <citation type="submission" date="2021-03" db="EMBL/GenBank/DDBJ databases">
        <title>Fibrella sp. HMF5405 genome sequencing and assembly.</title>
        <authorList>
            <person name="Kang H."/>
            <person name="Kim H."/>
            <person name="Bae S."/>
            <person name="Joh K."/>
        </authorList>
    </citation>
    <scope>NUCLEOTIDE SEQUENCE [LARGE SCALE GENOMIC DNA]</scope>
    <source>
        <strain evidence="3 4">HMF5405</strain>
    </source>
</reference>
<sequence length="273" mass="29880">MKTILLATDFSENATLAAHFAAQLANDQKATLVLVHAYQAWPDNPAKTGDFPLSVNATRDISETELQKLAHELTKKHGAYIPIRFVALEGSAREVIQRETVIEEADLLIMSTVGTAPQSAQVLGSLATDMITQIAVPLLLIPPGRTYEGIKNVVLGIDLASPPNAFALSTVLDFTKAFGCALDVLCISNKLDDPNTQDQAEHIRHLLDQQHYSLTIEAQEGDIYNTLLTYAHTSKADLIMMLPQTRNWLDSLFTEGETKHLARLTDIPVLAVV</sequence>
<dbReference type="SUPFAM" id="SSF52402">
    <property type="entry name" value="Adenine nucleotide alpha hydrolases-like"/>
    <property type="match status" value="2"/>
</dbReference>
<evidence type="ECO:0000259" key="2">
    <source>
        <dbReference type="Pfam" id="PF00582"/>
    </source>
</evidence>
<dbReference type="Gene3D" id="3.40.50.12370">
    <property type="match status" value="1"/>
</dbReference>
<accession>A0ABS3JCK4</accession>
<evidence type="ECO:0000256" key="1">
    <source>
        <dbReference type="ARBA" id="ARBA00008791"/>
    </source>
</evidence>
<evidence type="ECO:0000313" key="3">
    <source>
        <dbReference type="EMBL" id="MBO0947161.1"/>
    </source>
</evidence>
<dbReference type="InterPro" id="IPR006015">
    <property type="entry name" value="Universal_stress_UspA"/>
</dbReference>
<dbReference type="PANTHER" id="PTHR46268:SF6">
    <property type="entry name" value="UNIVERSAL STRESS PROTEIN UP12"/>
    <property type="match status" value="1"/>
</dbReference>
<dbReference type="RefSeq" id="WP_207327081.1">
    <property type="nucleotide sequence ID" value="NZ_JAFMYW010000001.1"/>
</dbReference>
<dbReference type="EMBL" id="JAFMYW010000001">
    <property type="protein sequence ID" value="MBO0947161.1"/>
    <property type="molecule type" value="Genomic_DNA"/>
</dbReference>
<dbReference type="Pfam" id="PF00582">
    <property type="entry name" value="Usp"/>
    <property type="match status" value="2"/>
</dbReference>
<feature type="domain" description="UspA" evidence="2">
    <location>
        <begin position="1"/>
        <end position="142"/>
    </location>
</feature>
<organism evidence="3 4">
    <name type="scientific">Fibrella forsythiae</name>
    <dbReference type="NCBI Taxonomy" id="2817061"/>
    <lineage>
        <taxon>Bacteria</taxon>
        <taxon>Pseudomonadati</taxon>
        <taxon>Bacteroidota</taxon>
        <taxon>Cytophagia</taxon>
        <taxon>Cytophagales</taxon>
        <taxon>Spirosomataceae</taxon>
        <taxon>Fibrella</taxon>
    </lineage>
</organism>
<dbReference type="CDD" id="cd00293">
    <property type="entry name" value="USP-like"/>
    <property type="match status" value="1"/>
</dbReference>
<name>A0ABS3JCK4_9BACT</name>
<dbReference type="Proteomes" id="UP000664628">
    <property type="component" value="Unassembled WGS sequence"/>
</dbReference>
<dbReference type="InterPro" id="IPR006016">
    <property type="entry name" value="UspA"/>
</dbReference>
<comment type="similarity">
    <text evidence="1">Belongs to the universal stress protein A family.</text>
</comment>